<proteinExistence type="predicted"/>
<reference evidence="1 2" key="1">
    <citation type="submission" date="2017-06" db="EMBL/GenBank/DDBJ databases">
        <title>Aedes aegypti genome working group (AGWG) sequencing and assembly.</title>
        <authorList>
            <consortium name="Aedes aegypti Genome Working Group (AGWG)"/>
            <person name="Matthews B.J."/>
        </authorList>
    </citation>
    <scope>NUCLEOTIDE SEQUENCE [LARGE SCALE GENOMIC DNA]</scope>
    <source>
        <strain evidence="1 2">LVP_AGWG</strain>
    </source>
</reference>
<dbReference type="Gene3D" id="3.90.215.10">
    <property type="entry name" value="Gamma Fibrinogen, chain A, domain 1"/>
    <property type="match status" value="1"/>
</dbReference>
<dbReference type="SUPFAM" id="SSF56496">
    <property type="entry name" value="Fibrinogen C-terminal domain-like"/>
    <property type="match status" value="1"/>
</dbReference>
<organism evidence="1 2">
    <name type="scientific">Aedes aegypti</name>
    <name type="common">Yellowfever mosquito</name>
    <name type="synonym">Culex aegypti</name>
    <dbReference type="NCBI Taxonomy" id="7159"/>
    <lineage>
        <taxon>Eukaryota</taxon>
        <taxon>Metazoa</taxon>
        <taxon>Ecdysozoa</taxon>
        <taxon>Arthropoda</taxon>
        <taxon>Hexapoda</taxon>
        <taxon>Insecta</taxon>
        <taxon>Pterygota</taxon>
        <taxon>Neoptera</taxon>
        <taxon>Endopterygota</taxon>
        <taxon>Diptera</taxon>
        <taxon>Nematocera</taxon>
        <taxon>Culicoidea</taxon>
        <taxon>Culicidae</taxon>
        <taxon>Culicinae</taxon>
        <taxon>Aedini</taxon>
        <taxon>Aedes</taxon>
        <taxon>Stegomyia</taxon>
    </lineage>
</organism>
<keyword evidence="2" id="KW-1185">Reference proteome</keyword>
<dbReference type="OrthoDB" id="7735550at2759"/>
<dbReference type="EnsemblMetazoa" id="AAEL007942-RA">
    <property type="protein sequence ID" value="AAEL007942-PA"/>
    <property type="gene ID" value="AAEL007942"/>
</dbReference>
<dbReference type="CDD" id="cd00087">
    <property type="entry name" value="FReD"/>
    <property type="match status" value="1"/>
</dbReference>
<dbReference type="AlphaFoldDB" id="A0A1S4FHZ1"/>
<dbReference type="InParanoid" id="A0A1S4FHZ1"/>
<dbReference type="Proteomes" id="UP000008820">
    <property type="component" value="Chromosome 3"/>
</dbReference>
<dbReference type="InterPro" id="IPR050373">
    <property type="entry name" value="Fibrinogen_C-term_domain"/>
</dbReference>
<dbReference type="FunCoup" id="A0A1S4FHZ1">
    <property type="interactions" value="33"/>
</dbReference>
<gene>
    <name evidence="1" type="primary">5569832</name>
</gene>
<sequence>MVLKGVAYLFFIHAILIVATVIAEVTTQSDKNGSSNSVKLSFGNSPMTAKTNIRIVPQTCSNHSSGIQPVQPQFGYNEPFLVVCDQDYSGGGWTIIQNRFNGAVNFYRGWKAYEDGFGDLFGEYWLGLKKIHELTYARHHELRIVLEDFDGNTVWARYSDFSVAGPEEKYKVKSLGSYSGTAGDSFRMVLNQYFSTLDADNDQLQNGNCAVLYQSGWWHKECHLSNLNGLYLPGPQQEYATMMCWKEFRGHYYGLKSSRMMIRAVDKTAVV</sequence>
<evidence type="ECO:0000313" key="1">
    <source>
        <dbReference type="EnsemblMetazoa" id="AAEL007942-PA"/>
    </source>
</evidence>
<dbReference type="PANTHER" id="PTHR19143">
    <property type="entry name" value="FIBRINOGEN/TENASCIN/ANGIOPOEITIN"/>
    <property type="match status" value="1"/>
</dbReference>
<reference evidence="1" key="2">
    <citation type="submission" date="2020-05" db="UniProtKB">
        <authorList>
            <consortium name="EnsemblMetazoa"/>
        </authorList>
    </citation>
    <scope>IDENTIFICATION</scope>
    <source>
        <strain evidence="1">LVP_AGWG</strain>
    </source>
</reference>
<protein>
    <submittedName>
        <fullName evidence="1">Uncharacterized protein</fullName>
    </submittedName>
</protein>
<evidence type="ECO:0000313" key="2">
    <source>
        <dbReference type="Proteomes" id="UP000008820"/>
    </source>
</evidence>
<dbReference type="PANTHER" id="PTHR19143:SF327">
    <property type="entry name" value="FI21813P1-RELATED"/>
    <property type="match status" value="1"/>
</dbReference>
<dbReference type="Pfam" id="PF00147">
    <property type="entry name" value="Fibrinogen_C"/>
    <property type="match status" value="1"/>
</dbReference>
<dbReference type="InterPro" id="IPR036056">
    <property type="entry name" value="Fibrinogen-like_C"/>
</dbReference>
<dbReference type="GO" id="GO:0005615">
    <property type="term" value="C:extracellular space"/>
    <property type="evidence" value="ECO:0007669"/>
    <property type="project" value="TreeGrafter"/>
</dbReference>
<accession>A0A1S4FHZ1</accession>
<dbReference type="InterPro" id="IPR002181">
    <property type="entry name" value="Fibrinogen_a/b/g_C_dom"/>
</dbReference>
<dbReference type="InterPro" id="IPR014716">
    <property type="entry name" value="Fibrinogen_a/b/g_C_1"/>
</dbReference>
<name>A0A1S4FHZ1_AEDAE</name>
<dbReference type="VEuPathDB" id="VectorBase:AAEL007942"/>
<dbReference type="PROSITE" id="PS51406">
    <property type="entry name" value="FIBRINOGEN_C_2"/>
    <property type="match status" value="1"/>
</dbReference>
<dbReference type="SMART" id="SM00186">
    <property type="entry name" value="FBG"/>
    <property type="match status" value="1"/>
</dbReference>